<comment type="caution">
    <text evidence="2">The sequence shown here is derived from an EMBL/GenBank/DDBJ whole genome shotgun (WGS) entry which is preliminary data.</text>
</comment>
<dbReference type="AlphaFoldDB" id="A0AAD5MW40"/>
<name>A0AAD5MW40_PARTN</name>
<gene>
    <name evidence="2" type="ORF">KIN20_023763</name>
</gene>
<evidence type="ECO:0000256" key="1">
    <source>
        <dbReference type="SAM" id="MobiDB-lite"/>
    </source>
</evidence>
<reference evidence="2" key="1">
    <citation type="submission" date="2021-06" db="EMBL/GenBank/DDBJ databases">
        <title>Parelaphostrongylus tenuis whole genome reference sequence.</title>
        <authorList>
            <person name="Garwood T.J."/>
            <person name="Larsen P.A."/>
            <person name="Fountain-Jones N.M."/>
            <person name="Garbe J.R."/>
            <person name="Macchietto M.G."/>
            <person name="Kania S.A."/>
            <person name="Gerhold R.W."/>
            <person name="Richards J.E."/>
            <person name="Wolf T.M."/>
        </authorList>
    </citation>
    <scope>NUCLEOTIDE SEQUENCE</scope>
    <source>
        <strain evidence="2">MNPRO001-30</strain>
        <tissue evidence="2">Meninges</tissue>
    </source>
</reference>
<keyword evidence="3" id="KW-1185">Reference proteome</keyword>
<feature type="compositionally biased region" description="Basic and acidic residues" evidence="1">
    <location>
        <begin position="37"/>
        <end position="50"/>
    </location>
</feature>
<evidence type="ECO:0000313" key="3">
    <source>
        <dbReference type="Proteomes" id="UP001196413"/>
    </source>
</evidence>
<feature type="region of interest" description="Disordered" evidence="1">
    <location>
        <begin position="21"/>
        <end position="53"/>
    </location>
</feature>
<organism evidence="2 3">
    <name type="scientific">Parelaphostrongylus tenuis</name>
    <name type="common">Meningeal worm</name>
    <dbReference type="NCBI Taxonomy" id="148309"/>
    <lineage>
        <taxon>Eukaryota</taxon>
        <taxon>Metazoa</taxon>
        <taxon>Ecdysozoa</taxon>
        <taxon>Nematoda</taxon>
        <taxon>Chromadorea</taxon>
        <taxon>Rhabditida</taxon>
        <taxon>Rhabditina</taxon>
        <taxon>Rhabditomorpha</taxon>
        <taxon>Strongyloidea</taxon>
        <taxon>Metastrongylidae</taxon>
        <taxon>Parelaphostrongylus</taxon>
    </lineage>
</organism>
<dbReference type="EMBL" id="JAHQIW010004803">
    <property type="protein sequence ID" value="KAJ1363818.1"/>
    <property type="molecule type" value="Genomic_DNA"/>
</dbReference>
<sequence>MDSLSFMPCLSMMSLVRWTSRARAGTRGRGRGGPRGRIRDGPRGRGEPRGRASLQYLHSKRLETYPEKEWHEWRPVTFSLFSHCFD</sequence>
<evidence type="ECO:0000313" key="2">
    <source>
        <dbReference type="EMBL" id="KAJ1363818.1"/>
    </source>
</evidence>
<accession>A0AAD5MW40</accession>
<dbReference type="Proteomes" id="UP001196413">
    <property type="component" value="Unassembled WGS sequence"/>
</dbReference>
<feature type="compositionally biased region" description="Basic residues" evidence="1">
    <location>
        <begin position="24"/>
        <end position="36"/>
    </location>
</feature>
<proteinExistence type="predicted"/>
<protein>
    <submittedName>
        <fullName evidence="2">Uncharacterized protein</fullName>
    </submittedName>
</protein>